<keyword evidence="1" id="KW-0472">Membrane</keyword>
<evidence type="ECO:0000313" key="2">
    <source>
        <dbReference type="EMBL" id="SFK79724.1"/>
    </source>
</evidence>
<dbReference type="NCBIfam" id="NF008528">
    <property type="entry name" value="PRK11463.1-2"/>
    <property type="match status" value="1"/>
</dbReference>
<sequence>MNTRWKRMDMKPRYLIALLLLIPLADSLALVALAQFVLDWTLIVALVVLTGLVGMLLVRAEGRHTLRRFERRLSMGEVPTNEVLDGGLLVAAGAFLLTPGLVTDGIGFLLAVPVTRYPIREVLKRFVVKPYLDKRADGFVSGTVWTSGFPGGDETYDMDPESYRFEDDS</sequence>
<dbReference type="Proteomes" id="UP000199607">
    <property type="component" value="Unassembled WGS sequence"/>
</dbReference>
<dbReference type="STRING" id="553466.SAMN04487950_1138"/>
<organism evidence="2 3">
    <name type="scientific">Halogranum rubrum</name>
    <dbReference type="NCBI Taxonomy" id="553466"/>
    <lineage>
        <taxon>Archaea</taxon>
        <taxon>Methanobacteriati</taxon>
        <taxon>Methanobacteriota</taxon>
        <taxon>Stenosarchaea group</taxon>
        <taxon>Halobacteria</taxon>
        <taxon>Halobacteriales</taxon>
        <taxon>Haloferacaceae</taxon>
    </lineage>
</organism>
<evidence type="ECO:0000313" key="3">
    <source>
        <dbReference type="Proteomes" id="UP000199607"/>
    </source>
</evidence>
<dbReference type="EMBL" id="FOTC01000001">
    <property type="protein sequence ID" value="SFK79724.1"/>
    <property type="molecule type" value="Genomic_DNA"/>
</dbReference>
<dbReference type="GO" id="GO:0016020">
    <property type="term" value="C:membrane"/>
    <property type="evidence" value="ECO:0007669"/>
    <property type="project" value="InterPro"/>
</dbReference>
<dbReference type="InterPro" id="IPR007313">
    <property type="entry name" value="FxsA"/>
</dbReference>
<gene>
    <name evidence="2" type="ORF">SAMN04487950_1138</name>
</gene>
<protein>
    <submittedName>
        <fullName evidence="2">UPF0716 protein FxsA</fullName>
    </submittedName>
</protein>
<dbReference type="Pfam" id="PF04186">
    <property type="entry name" value="FxsA"/>
    <property type="match status" value="1"/>
</dbReference>
<dbReference type="PANTHER" id="PTHR35335">
    <property type="entry name" value="UPF0716 PROTEIN FXSA"/>
    <property type="match status" value="1"/>
</dbReference>
<reference evidence="3" key="1">
    <citation type="submission" date="2016-10" db="EMBL/GenBank/DDBJ databases">
        <authorList>
            <person name="Varghese N."/>
            <person name="Submissions S."/>
        </authorList>
    </citation>
    <scope>NUCLEOTIDE SEQUENCE [LARGE SCALE GENOMIC DNA]</scope>
    <source>
        <strain evidence="3">CGMCC 1.7738</strain>
    </source>
</reference>
<keyword evidence="3" id="KW-1185">Reference proteome</keyword>
<evidence type="ECO:0000256" key="1">
    <source>
        <dbReference type="SAM" id="Phobius"/>
    </source>
</evidence>
<name>A0A1I4CEV7_9EURY</name>
<dbReference type="AlphaFoldDB" id="A0A1I4CEV7"/>
<dbReference type="PANTHER" id="PTHR35335:SF1">
    <property type="entry name" value="UPF0716 PROTEIN FXSA"/>
    <property type="match status" value="1"/>
</dbReference>
<proteinExistence type="predicted"/>
<keyword evidence="1" id="KW-0812">Transmembrane</keyword>
<accession>A0A1I4CEV7</accession>
<feature type="transmembrane region" description="Helical" evidence="1">
    <location>
        <begin position="37"/>
        <end position="58"/>
    </location>
</feature>
<keyword evidence="1" id="KW-1133">Transmembrane helix</keyword>